<dbReference type="Gene3D" id="3.30.565.10">
    <property type="entry name" value="Histidine kinase-like ATPase, C-terminal domain"/>
    <property type="match status" value="1"/>
</dbReference>
<evidence type="ECO:0000256" key="6">
    <source>
        <dbReference type="ARBA" id="ARBA00022777"/>
    </source>
</evidence>
<dbReference type="InterPro" id="IPR011047">
    <property type="entry name" value="Quinoprotein_ADH-like_sf"/>
</dbReference>
<keyword evidence="9" id="KW-0805">Transcription regulation</keyword>
<keyword evidence="7" id="KW-0067">ATP-binding</keyword>
<dbReference type="Gene3D" id="2.130.10.10">
    <property type="entry name" value="YVTN repeat-like/Quinoprotein amine dehydrogenase"/>
    <property type="match status" value="2"/>
</dbReference>
<dbReference type="CDD" id="cd00082">
    <property type="entry name" value="HisKA"/>
    <property type="match status" value="1"/>
</dbReference>
<dbReference type="InterPro" id="IPR003594">
    <property type="entry name" value="HATPase_dom"/>
</dbReference>
<comment type="caution">
    <text evidence="19">The sequence shown here is derived from an EMBL/GenBank/DDBJ whole genome shotgun (WGS) entry which is preliminary data.</text>
</comment>
<feature type="signal peptide" evidence="14">
    <location>
        <begin position="1"/>
        <end position="20"/>
    </location>
</feature>
<dbReference type="Gene3D" id="1.10.287.130">
    <property type="match status" value="1"/>
</dbReference>
<comment type="catalytic activity">
    <reaction evidence="1">
        <text>ATP + protein L-histidine = ADP + protein N-phospho-L-histidine.</text>
        <dbReference type="EC" id="2.7.13.3"/>
    </reaction>
</comment>
<dbReference type="Proteomes" id="UP000722357">
    <property type="component" value="Unassembled WGS sequence"/>
</dbReference>
<evidence type="ECO:0000256" key="5">
    <source>
        <dbReference type="ARBA" id="ARBA00022741"/>
    </source>
</evidence>
<evidence type="ECO:0000256" key="9">
    <source>
        <dbReference type="ARBA" id="ARBA00023015"/>
    </source>
</evidence>
<dbReference type="GO" id="GO:0005524">
    <property type="term" value="F:ATP binding"/>
    <property type="evidence" value="ECO:0007669"/>
    <property type="project" value="UniProtKB-KW"/>
</dbReference>
<feature type="domain" description="Response regulatory" evidence="17">
    <location>
        <begin position="1075"/>
        <end position="1190"/>
    </location>
</feature>
<keyword evidence="4" id="KW-0808">Transferase</keyword>
<dbReference type="SMART" id="SM00388">
    <property type="entry name" value="HisKA"/>
    <property type="match status" value="1"/>
</dbReference>
<dbReference type="Gene3D" id="2.60.40.10">
    <property type="entry name" value="Immunoglobulins"/>
    <property type="match status" value="1"/>
</dbReference>
<evidence type="ECO:0000313" key="19">
    <source>
        <dbReference type="EMBL" id="OKZ11147.1"/>
    </source>
</evidence>
<dbReference type="InterPro" id="IPR036097">
    <property type="entry name" value="HisK_dim/P_sf"/>
</dbReference>
<evidence type="ECO:0000256" key="2">
    <source>
        <dbReference type="ARBA" id="ARBA00012438"/>
    </source>
</evidence>
<dbReference type="InterPro" id="IPR036890">
    <property type="entry name" value="HATPase_C_sf"/>
</dbReference>
<dbReference type="GO" id="GO:0000155">
    <property type="term" value="F:phosphorelay sensor kinase activity"/>
    <property type="evidence" value="ECO:0007669"/>
    <property type="project" value="InterPro"/>
</dbReference>
<dbReference type="Gene3D" id="1.10.10.60">
    <property type="entry name" value="Homeodomain-like"/>
    <property type="match status" value="2"/>
</dbReference>
<keyword evidence="8" id="KW-0902">Two-component regulatory system</keyword>
<evidence type="ECO:0000256" key="3">
    <source>
        <dbReference type="ARBA" id="ARBA00022553"/>
    </source>
</evidence>
<keyword evidence="13" id="KW-0812">Transmembrane</keyword>
<organism evidence="19 20">
    <name type="scientific">Phocaeicola plebeius</name>
    <dbReference type="NCBI Taxonomy" id="310297"/>
    <lineage>
        <taxon>Bacteria</taxon>
        <taxon>Pseudomonadati</taxon>
        <taxon>Bacteroidota</taxon>
        <taxon>Bacteroidia</taxon>
        <taxon>Bacteroidales</taxon>
        <taxon>Bacteroidaceae</taxon>
        <taxon>Phocaeicola</taxon>
    </lineage>
</organism>
<proteinExistence type="predicted"/>
<dbReference type="EMBL" id="MNQR01000016">
    <property type="protein sequence ID" value="OKZ11147.1"/>
    <property type="molecule type" value="Genomic_DNA"/>
</dbReference>
<dbReference type="Pfam" id="PF07494">
    <property type="entry name" value="Reg_prop"/>
    <property type="match status" value="3"/>
</dbReference>
<keyword evidence="10" id="KW-0238">DNA-binding</keyword>
<dbReference type="InterPro" id="IPR013783">
    <property type="entry name" value="Ig-like_fold"/>
</dbReference>
<dbReference type="InterPro" id="IPR009057">
    <property type="entry name" value="Homeodomain-like_sf"/>
</dbReference>
<evidence type="ECO:0000256" key="10">
    <source>
        <dbReference type="ARBA" id="ARBA00023125"/>
    </source>
</evidence>
<dbReference type="InterPro" id="IPR004358">
    <property type="entry name" value="Sig_transdc_His_kin-like_C"/>
</dbReference>
<dbReference type="PROSITE" id="PS01124">
    <property type="entry name" value="HTH_ARAC_FAMILY_2"/>
    <property type="match status" value="1"/>
</dbReference>
<dbReference type="PROSITE" id="PS50109">
    <property type="entry name" value="HIS_KIN"/>
    <property type="match status" value="1"/>
</dbReference>
<dbReference type="Pfam" id="PF00512">
    <property type="entry name" value="HisKA"/>
    <property type="match status" value="1"/>
</dbReference>
<evidence type="ECO:0000256" key="1">
    <source>
        <dbReference type="ARBA" id="ARBA00000085"/>
    </source>
</evidence>
<dbReference type="InterPro" id="IPR018060">
    <property type="entry name" value="HTH_AraC"/>
</dbReference>
<dbReference type="InterPro" id="IPR005467">
    <property type="entry name" value="His_kinase_dom"/>
</dbReference>
<dbReference type="InterPro" id="IPR011006">
    <property type="entry name" value="CheY-like_superfamily"/>
</dbReference>
<dbReference type="Proteomes" id="UP000186685">
    <property type="component" value="Unassembled WGS sequence"/>
</dbReference>
<dbReference type="SUPFAM" id="SSF52172">
    <property type="entry name" value="CheY-like"/>
    <property type="match status" value="1"/>
</dbReference>
<evidence type="ECO:0000313" key="20">
    <source>
        <dbReference type="Proteomes" id="UP000186685"/>
    </source>
</evidence>
<keyword evidence="13" id="KW-0472">Membrane</keyword>
<feature type="transmembrane region" description="Helical" evidence="13">
    <location>
        <begin position="764"/>
        <end position="784"/>
    </location>
</feature>
<keyword evidence="6 19" id="KW-0418">Kinase</keyword>
<reference evidence="18" key="2">
    <citation type="journal article" date="2021" name="PeerJ">
        <title>Extensive microbial diversity within the chicken gut microbiome revealed by metagenomics and culture.</title>
        <authorList>
            <person name="Gilroy R."/>
            <person name="Ravi A."/>
            <person name="Getino M."/>
            <person name="Pursley I."/>
            <person name="Horton D.L."/>
            <person name="Alikhan N.F."/>
            <person name="Baker D."/>
            <person name="Gharbi K."/>
            <person name="Hall N."/>
            <person name="Watson M."/>
            <person name="Adriaenssens E.M."/>
            <person name="Foster-Nyarko E."/>
            <person name="Jarju S."/>
            <person name="Secka A."/>
            <person name="Antonio M."/>
            <person name="Oren A."/>
            <person name="Chaudhuri R.R."/>
            <person name="La Ragione R."/>
            <person name="Hildebrand F."/>
            <person name="Pallen M.J."/>
        </authorList>
    </citation>
    <scope>NUCLEOTIDE SEQUENCE</scope>
    <source>
        <strain evidence="18">9794</strain>
    </source>
</reference>
<dbReference type="Pfam" id="PF00072">
    <property type="entry name" value="Response_reg"/>
    <property type="match status" value="1"/>
</dbReference>
<feature type="modified residue" description="4-aspartylphosphate" evidence="12">
    <location>
        <position position="1123"/>
    </location>
</feature>
<dbReference type="InterPro" id="IPR011123">
    <property type="entry name" value="Y_Y_Y"/>
</dbReference>
<dbReference type="FunFam" id="1.10.287.130:FF:000045">
    <property type="entry name" value="Two-component system sensor histidine kinase/response regulator"/>
    <property type="match status" value="1"/>
</dbReference>
<dbReference type="SMART" id="SM00342">
    <property type="entry name" value="HTH_ARAC"/>
    <property type="match status" value="1"/>
</dbReference>
<dbReference type="SUPFAM" id="SSF47384">
    <property type="entry name" value="Homodimeric domain of signal transducing histidine kinase"/>
    <property type="match status" value="1"/>
</dbReference>
<evidence type="ECO:0000256" key="13">
    <source>
        <dbReference type="SAM" id="Phobius"/>
    </source>
</evidence>
<accession>A0A854C603</accession>
<dbReference type="SMART" id="SM00387">
    <property type="entry name" value="HATPase_c"/>
    <property type="match status" value="1"/>
</dbReference>
<gene>
    <name evidence="19" type="ORF">BHV76_04900</name>
    <name evidence="18" type="ORF">K8V40_11805</name>
</gene>
<keyword evidence="5" id="KW-0547">Nucleotide-binding</keyword>
<reference evidence="18" key="3">
    <citation type="submission" date="2021-09" db="EMBL/GenBank/DDBJ databases">
        <authorList>
            <person name="Gilroy R."/>
        </authorList>
    </citation>
    <scope>NUCLEOTIDE SEQUENCE</scope>
    <source>
        <strain evidence="18">9794</strain>
    </source>
</reference>
<evidence type="ECO:0000256" key="4">
    <source>
        <dbReference type="ARBA" id="ARBA00022679"/>
    </source>
</evidence>
<dbReference type="GO" id="GO:0003700">
    <property type="term" value="F:DNA-binding transcription factor activity"/>
    <property type="evidence" value="ECO:0007669"/>
    <property type="project" value="InterPro"/>
</dbReference>
<evidence type="ECO:0000313" key="18">
    <source>
        <dbReference type="EMBL" id="HJF82310.1"/>
    </source>
</evidence>
<dbReference type="PANTHER" id="PTHR43547">
    <property type="entry name" value="TWO-COMPONENT HISTIDINE KINASE"/>
    <property type="match status" value="1"/>
</dbReference>
<protein>
    <recommendedName>
        <fullName evidence="2">histidine kinase</fullName>
        <ecNumber evidence="2">2.7.13.3</ecNumber>
    </recommendedName>
</protein>
<evidence type="ECO:0000259" key="16">
    <source>
        <dbReference type="PROSITE" id="PS50109"/>
    </source>
</evidence>
<dbReference type="Gene3D" id="3.40.50.2300">
    <property type="match status" value="1"/>
</dbReference>
<dbReference type="SUPFAM" id="SSF50998">
    <property type="entry name" value="Quinoprotein alcohol dehydrogenase-like"/>
    <property type="match status" value="1"/>
</dbReference>
<feature type="chain" id="PRO_5033062245" description="histidine kinase" evidence="14">
    <location>
        <begin position="21"/>
        <end position="1323"/>
    </location>
</feature>
<dbReference type="InterPro" id="IPR001789">
    <property type="entry name" value="Sig_transdc_resp-reg_receiver"/>
</dbReference>
<evidence type="ECO:0000256" key="14">
    <source>
        <dbReference type="SAM" id="SignalP"/>
    </source>
</evidence>
<dbReference type="EMBL" id="DYWE01000119">
    <property type="protein sequence ID" value="HJF82310.1"/>
    <property type="molecule type" value="Genomic_DNA"/>
</dbReference>
<dbReference type="SMART" id="SM00448">
    <property type="entry name" value="REC"/>
    <property type="match status" value="1"/>
</dbReference>
<dbReference type="Pfam" id="PF07495">
    <property type="entry name" value="Y_Y_Y"/>
    <property type="match status" value="1"/>
</dbReference>
<dbReference type="Pfam" id="PF12833">
    <property type="entry name" value="HTH_18"/>
    <property type="match status" value="1"/>
</dbReference>
<dbReference type="PANTHER" id="PTHR43547:SF2">
    <property type="entry name" value="HYBRID SIGNAL TRANSDUCTION HISTIDINE KINASE C"/>
    <property type="match status" value="1"/>
</dbReference>
<keyword evidence="3 12" id="KW-0597">Phosphoprotein</keyword>
<keyword evidence="11" id="KW-0804">Transcription</keyword>
<feature type="domain" description="HTH araC/xylS-type" evidence="15">
    <location>
        <begin position="1221"/>
        <end position="1320"/>
    </location>
</feature>
<evidence type="ECO:0000256" key="12">
    <source>
        <dbReference type="PROSITE-ProRule" id="PRU00169"/>
    </source>
</evidence>
<dbReference type="PROSITE" id="PS50110">
    <property type="entry name" value="RESPONSE_REGULATORY"/>
    <property type="match status" value="1"/>
</dbReference>
<name>A0A854C603_9BACT</name>
<dbReference type="InterPro" id="IPR003661">
    <property type="entry name" value="HisK_dim/P_dom"/>
</dbReference>
<dbReference type="InterPro" id="IPR015943">
    <property type="entry name" value="WD40/YVTN_repeat-like_dom_sf"/>
</dbReference>
<dbReference type="EC" id="2.7.13.3" evidence="2"/>
<dbReference type="GO" id="GO:0043565">
    <property type="term" value="F:sequence-specific DNA binding"/>
    <property type="evidence" value="ECO:0007669"/>
    <property type="project" value="InterPro"/>
</dbReference>
<dbReference type="SUPFAM" id="SSF55874">
    <property type="entry name" value="ATPase domain of HSP90 chaperone/DNA topoisomerase II/histidine kinase"/>
    <property type="match status" value="1"/>
</dbReference>
<dbReference type="SUPFAM" id="SSF46689">
    <property type="entry name" value="Homeodomain-like"/>
    <property type="match status" value="2"/>
</dbReference>
<dbReference type="InterPro" id="IPR018062">
    <property type="entry name" value="HTH_AraC-typ_CS"/>
</dbReference>
<reference evidence="19 20" key="1">
    <citation type="journal article" date="2016" name="Nat. Biotechnol.">
        <title>Measurement of bacterial replication rates in microbial communities.</title>
        <authorList>
            <person name="Brown C.T."/>
            <person name="Olm M.R."/>
            <person name="Thomas B.C."/>
            <person name="Banfield J.F."/>
        </authorList>
    </citation>
    <scope>NUCLEOTIDE SEQUENCE [LARGE SCALE GENOMIC DNA]</scope>
    <source>
        <strain evidence="19">45_130</strain>
    </source>
</reference>
<evidence type="ECO:0000256" key="7">
    <source>
        <dbReference type="ARBA" id="ARBA00022840"/>
    </source>
</evidence>
<dbReference type="PRINTS" id="PR00344">
    <property type="entry name" value="BCTRLSENSOR"/>
</dbReference>
<evidence type="ECO:0000256" key="8">
    <source>
        <dbReference type="ARBA" id="ARBA00023012"/>
    </source>
</evidence>
<feature type="domain" description="Histidine kinase" evidence="16">
    <location>
        <begin position="821"/>
        <end position="1040"/>
    </location>
</feature>
<dbReference type="InterPro" id="IPR011110">
    <property type="entry name" value="Reg_prop"/>
</dbReference>
<dbReference type="FunFam" id="3.30.565.10:FF:000037">
    <property type="entry name" value="Hybrid sensor histidine kinase/response regulator"/>
    <property type="match status" value="1"/>
</dbReference>
<dbReference type="Pfam" id="PF02518">
    <property type="entry name" value="HATPase_c"/>
    <property type="match status" value="1"/>
</dbReference>
<evidence type="ECO:0000256" key="11">
    <source>
        <dbReference type="ARBA" id="ARBA00023163"/>
    </source>
</evidence>
<evidence type="ECO:0000259" key="17">
    <source>
        <dbReference type="PROSITE" id="PS50110"/>
    </source>
</evidence>
<evidence type="ECO:0000259" key="15">
    <source>
        <dbReference type="PROSITE" id="PS01124"/>
    </source>
</evidence>
<dbReference type="PROSITE" id="PS00041">
    <property type="entry name" value="HTH_ARAC_FAMILY_1"/>
    <property type="match status" value="1"/>
</dbReference>
<dbReference type="CDD" id="cd17574">
    <property type="entry name" value="REC_OmpR"/>
    <property type="match status" value="1"/>
</dbReference>
<keyword evidence="13" id="KW-1133">Transmembrane helix</keyword>
<sequence>MKVRFLFILSFLSVVVSLSAQNFMFKHLEVADGLSNNSVYAILKDKDGFMWFGTASGLNRYDGYRFKVYRHVAEDSTSIPDNYVVGLMEAPDFLWVRLGTRYVLFDKREDKFIGNLDGFMKRIGSKRESPECVYVDSAENTWLSVPDEGIYQYGRGKYTKFKSSQALGLPASGVNAMAECRDGILLLCGTGKIVCLDRSDMKIKWIKDEIERQSQGKASRFSFFVDGDDSVWISSVDGLWVYDVPTGKWLTDLVSPWKNQADFIHVISQDGEGRIWLGKDYGGIDVFDKKTGEVIKVANDAGNPRSLSHNTVYALYADRDGLMWAGTYKKGVSMYGESMFKFKMYGVGDITCIEQVDDEHLWLGTNDEGLILWNLKTGVTEKSYSFDCPVVSLCRSEDGRLWIGTFNGGLYCMKNGRLKHYTMSDGLLNNSVWAMAANDSRLWIGFLEGGLQYMDLKNDKLYTYGEIRDFVSSLDLTKDDELIVGMYGGTALVDLRHPDKCHRIKGNVAEQEVNQVYSDSRGLIWIATRGNLKVYDKKSQSIKVFSSITGVSGDIISGITEDHNHDMWVSSTRRMVHLKVSRNSDGSYAFDSHVYNEKDGLQNCDFNMRAIKTLRDGTVVAGGLYGLNVFNPDNIHYNKVLPKVMFSALYLFGKEIEVGKEYDGRVILPEGLNIFREIGLNYDQNLFTIELSSDNFCLPEKTTYMYRLEGLSDEWITLPVGTNRVTLTSLAPGTYTLNVKATNSDGYEGTDVARLTIVVHPPFWLAWWAWLCYAFVFVSLLFLARRHILRREREKYRMQQIEHEAAKNEEVNQMKFRFFTNISHELRTPLTLIIAPLEELLAQEKDESRKSVLTLMYRNARRLLMLVNQLLDFRKGEMSGHQLSLAEGDIVSYVREVCNSFLLMADKKHIRFSFFSGVESFSMAFDVDKVGKVMMNLLSNAFKYTPDGGRVTVIMERIEGEKEMMEIKVSDTGIGIPDADKEHVFERFYQTDHKGMEETTGSGIGLSLVCDFVRLHEGTVEVFDNIGTGTVFVVRIPVRHVDVMAELPKPVVGQSDADSVSEQVVEQTDRSNFPLLLVVDDNEDFRMFMKHSLELQYRVAVALNGEEAWKMIQENCPDLVISDVMMPGMDGNELCRKIKSNKQTSHIPVILLTARQGDESKVEGLETGADDYVTKPFNMIALVLRIRKLIELSHYRQVTHATIDPAPSEIVITSLDEKLIEKAIKYVEDNISRSDLSVEELSHELGMSRVHLYKKLLQITGKTPIEFIRVIRLKRAAQLLRESQLHVSEVAYEVGFNNPRYFSRYFKDEFGVLPSVYQEKEGK</sequence>
<keyword evidence="14" id="KW-0732">Signal</keyword>